<dbReference type="PATRIC" id="fig|279058.18.peg.3428"/>
<protein>
    <submittedName>
        <fullName evidence="1">Uncharacterized protein</fullName>
    </submittedName>
</protein>
<dbReference type="EMBL" id="CP013235">
    <property type="protein sequence ID" value="AMP11168.1"/>
    <property type="molecule type" value="Genomic_DNA"/>
</dbReference>
<dbReference type="Proteomes" id="UP000071778">
    <property type="component" value="Chromosome"/>
</dbReference>
<evidence type="ECO:0000313" key="1">
    <source>
        <dbReference type="EMBL" id="AMP11168.1"/>
    </source>
</evidence>
<proteinExistence type="predicted"/>
<evidence type="ECO:0000313" key="2">
    <source>
        <dbReference type="Proteomes" id="UP000071778"/>
    </source>
</evidence>
<accession>A0A127QM76</accession>
<sequence length="37" mass="4306">MDMCMSNISENPCFETPIRLSCENLKRFYYLSAGRGK</sequence>
<organism evidence="1 2">
    <name type="scientific">Collimonas arenae</name>
    <dbReference type="NCBI Taxonomy" id="279058"/>
    <lineage>
        <taxon>Bacteria</taxon>
        <taxon>Pseudomonadati</taxon>
        <taxon>Pseudomonadota</taxon>
        <taxon>Betaproteobacteria</taxon>
        <taxon>Burkholderiales</taxon>
        <taxon>Oxalobacteraceae</taxon>
        <taxon>Collimonas</taxon>
    </lineage>
</organism>
<name>A0A127QM76_9BURK</name>
<dbReference type="AlphaFoldDB" id="A0A127QM76"/>
<keyword evidence="2" id="KW-1185">Reference proteome</keyword>
<reference evidence="1 2" key="1">
    <citation type="submission" date="2015-11" db="EMBL/GenBank/DDBJ databases">
        <title>Exploring the genomic traits of fungus-feeding bacterial genus Collimonas.</title>
        <authorList>
            <person name="Song C."/>
            <person name="Schmidt R."/>
            <person name="de Jager V."/>
            <person name="Krzyzanowska D."/>
            <person name="Jongedijk E."/>
            <person name="Cankar K."/>
            <person name="Beekwilder J."/>
            <person name="van Veen A."/>
            <person name="de Boer W."/>
            <person name="van Veen J.A."/>
            <person name="Garbeva P."/>
        </authorList>
    </citation>
    <scope>NUCLEOTIDE SEQUENCE [LARGE SCALE GENOMIC DNA]</scope>
    <source>
        <strain evidence="1 2">Ter282</strain>
    </source>
</reference>
<gene>
    <name evidence="1" type="ORF">CAter282_3479</name>
</gene>